<dbReference type="Proteomes" id="UP000510686">
    <property type="component" value="Chromosome 4"/>
</dbReference>
<reference evidence="1 2" key="1">
    <citation type="submission" date="2020-07" db="EMBL/GenBank/DDBJ databases">
        <title>Telomere length de novo assembly of all 7 chromosomes of the fungus, Metarhizium brunneum, using a novel assembly pipeline.</title>
        <authorList>
            <person name="Saud z."/>
            <person name="Kortsinoglou A."/>
            <person name="Kouvelis V.N."/>
            <person name="Butt T.M."/>
        </authorList>
    </citation>
    <scope>NUCLEOTIDE SEQUENCE [LARGE SCALE GENOMIC DNA]</scope>
    <source>
        <strain evidence="1 2">4556</strain>
    </source>
</reference>
<dbReference type="EMBL" id="CP058935">
    <property type="protein sequence ID" value="QLI70207.1"/>
    <property type="molecule type" value="Genomic_DNA"/>
</dbReference>
<organism evidence="1 2">
    <name type="scientific">Metarhizium brunneum</name>
    <dbReference type="NCBI Taxonomy" id="500148"/>
    <lineage>
        <taxon>Eukaryota</taxon>
        <taxon>Fungi</taxon>
        <taxon>Dikarya</taxon>
        <taxon>Ascomycota</taxon>
        <taxon>Pezizomycotina</taxon>
        <taxon>Sordariomycetes</taxon>
        <taxon>Hypocreomycetidae</taxon>
        <taxon>Hypocreales</taxon>
        <taxon>Clavicipitaceae</taxon>
        <taxon>Metarhizium</taxon>
    </lineage>
</organism>
<keyword evidence="2" id="KW-1185">Reference proteome</keyword>
<dbReference type="GO" id="GO:0016301">
    <property type="term" value="F:kinase activity"/>
    <property type="evidence" value="ECO:0007669"/>
    <property type="project" value="UniProtKB-KW"/>
</dbReference>
<sequence length="435" mass="49978">MSYSRIRYRRQGVSRDESLVSHEQDLRFKVSDSGEESYVGFDEETNLNHDEATYSDHVESLIPSVQNLGFNIPEVNEESYLGPDEATSSNHNEATYSNHDQATYSNHDQATYSNHDQATYSNHDQATYSNHDQATYSNHDQATYSNHDQATYSNHDQATYSNHDQATYSNHDQATYSNHNEATYSNHDEATYLGSDEKTHLDHDEETNPSDGGQDDPRCYGICPGTLNPNAISNEHYRRGNVNFDYIKAYWPQTIPRHYAWTGKYPVDERFALARVEDKIGINLKDIFDHGSWVPFNGISRKGIAPYIATITYSTPPITLSYAILRRNVSRPVCVFGFKLHLDGQNQKFNPILESRFYMVKAGGGQGGSTKTLDFLGFQKPPEREPSAKFWEFEWWVPKYICCRDDFNLHFRPDEVDARSTESSRRAGHRQRVRR</sequence>
<keyword evidence="1" id="KW-0808">Transferase</keyword>
<dbReference type="RefSeq" id="XP_014540569.2">
    <property type="nucleotide sequence ID" value="XM_014685083.2"/>
</dbReference>
<proteinExistence type="predicted"/>
<dbReference type="OrthoDB" id="8926660at2759"/>
<evidence type="ECO:0000313" key="1">
    <source>
        <dbReference type="EMBL" id="QLI70207.1"/>
    </source>
</evidence>
<evidence type="ECO:0000313" key="2">
    <source>
        <dbReference type="Proteomes" id="UP000510686"/>
    </source>
</evidence>
<name>A0A7D5Z691_9HYPO</name>
<protein>
    <submittedName>
        <fullName evidence="1">A-kinase anchor protein 5</fullName>
    </submittedName>
</protein>
<dbReference type="GeneID" id="26246676"/>
<dbReference type="AlphaFoldDB" id="A0A7D5Z691"/>
<accession>A0A7D5Z691</accession>
<gene>
    <name evidence="1" type="primary">Akap5</name>
    <name evidence="1" type="ORF">G6M90_00g068130</name>
</gene>
<dbReference type="KEGG" id="mbrn:26246676"/>
<keyword evidence="1" id="KW-0418">Kinase</keyword>